<proteinExistence type="inferred from homology"/>
<name>A0A1B9J121_9TREE</name>
<dbReference type="AlphaFoldDB" id="A0A1B9J121"/>
<comment type="similarity">
    <text evidence="1">Belongs to the HpcH/HpaI aldolase family.</text>
</comment>
<evidence type="ECO:0000259" key="4">
    <source>
        <dbReference type="Pfam" id="PF03328"/>
    </source>
</evidence>
<dbReference type="GO" id="GO:0005737">
    <property type="term" value="C:cytoplasm"/>
    <property type="evidence" value="ECO:0007669"/>
    <property type="project" value="TreeGrafter"/>
</dbReference>
<dbReference type="PANTHER" id="PTHR30502">
    <property type="entry name" value="2-KETO-3-DEOXY-L-RHAMNONATE ALDOLASE"/>
    <property type="match status" value="1"/>
</dbReference>
<dbReference type="STRING" id="1331196.A0A1B9J121"/>
<dbReference type="Pfam" id="PF03328">
    <property type="entry name" value="HpcH_HpaI"/>
    <property type="match status" value="1"/>
</dbReference>
<protein>
    <recommendedName>
        <fullName evidence="4">HpcH/HpaI aldolase/citrate lyase domain-containing protein</fullName>
    </recommendedName>
</protein>
<dbReference type="InterPro" id="IPR050251">
    <property type="entry name" value="HpcH-HpaI_aldolase"/>
</dbReference>
<keyword evidence="3" id="KW-0456">Lyase</keyword>
<dbReference type="PANTHER" id="PTHR30502:SF0">
    <property type="entry name" value="PHOSPHOENOLPYRUVATE CARBOXYLASE FAMILY PROTEIN"/>
    <property type="match status" value="1"/>
</dbReference>
<keyword evidence="6" id="KW-1185">Reference proteome</keyword>
<evidence type="ECO:0000256" key="3">
    <source>
        <dbReference type="ARBA" id="ARBA00023239"/>
    </source>
</evidence>
<dbReference type="GO" id="GO:0016832">
    <property type="term" value="F:aldehyde-lyase activity"/>
    <property type="evidence" value="ECO:0007669"/>
    <property type="project" value="TreeGrafter"/>
</dbReference>
<dbReference type="InterPro" id="IPR015813">
    <property type="entry name" value="Pyrv/PenolPyrv_kinase-like_dom"/>
</dbReference>
<feature type="domain" description="HpcH/HpaI aldolase/citrate lyase" evidence="4">
    <location>
        <begin position="50"/>
        <end position="232"/>
    </location>
</feature>
<accession>A0A1B9J121</accession>
<dbReference type="GO" id="GO:0046872">
    <property type="term" value="F:metal ion binding"/>
    <property type="evidence" value="ECO:0007669"/>
    <property type="project" value="UniProtKB-KW"/>
</dbReference>
<dbReference type="OrthoDB" id="1621678at2759"/>
<dbReference type="SUPFAM" id="SSF51621">
    <property type="entry name" value="Phosphoenolpyruvate/pyruvate domain"/>
    <property type="match status" value="1"/>
</dbReference>
<evidence type="ECO:0000256" key="1">
    <source>
        <dbReference type="ARBA" id="ARBA00005568"/>
    </source>
</evidence>
<dbReference type="EMBL" id="KI669459">
    <property type="protein sequence ID" value="OCF61468.1"/>
    <property type="molecule type" value="Genomic_DNA"/>
</dbReference>
<dbReference type="Gene3D" id="3.20.20.60">
    <property type="entry name" value="Phosphoenolpyruvate-binding domains"/>
    <property type="match status" value="1"/>
</dbReference>
<dbReference type="InterPro" id="IPR005000">
    <property type="entry name" value="Aldolase/citrate-lyase_domain"/>
</dbReference>
<reference evidence="6" key="2">
    <citation type="submission" date="2013-12" db="EMBL/GenBank/DDBJ databases">
        <title>Evolution of pathogenesis and genome organization in the Tremellales.</title>
        <authorList>
            <person name="Cuomo C."/>
            <person name="Litvintseva A."/>
            <person name="Heitman J."/>
            <person name="Chen Y."/>
            <person name="Sun S."/>
            <person name="Springer D."/>
            <person name="Dromer F."/>
            <person name="Young S."/>
            <person name="Zeng Q."/>
            <person name="Chapman S."/>
            <person name="Gujja S."/>
            <person name="Saif S."/>
            <person name="Birren B."/>
        </authorList>
    </citation>
    <scope>NUCLEOTIDE SEQUENCE [LARGE SCALE GENOMIC DNA]</scope>
    <source>
        <strain evidence="6">CBS 10435</strain>
    </source>
</reference>
<organism evidence="5 6">
    <name type="scientific">Kwoniella mangroviensis CBS 10435</name>
    <dbReference type="NCBI Taxonomy" id="1331196"/>
    <lineage>
        <taxon>Eukaryota</taxon>
        <taxon>Fungi</taxon>
        <taxon>Dikarya</taxon>
        <taxon>Basidiomycota</taxon>
        <taxon>Agaricomycotina</taxon>
        <taxon>Tremellomycetes</taxon>
        <taxon>Tremellales</taxon>
        <taxon>Cryptococcaceae</taxon>
        <taxon>Kwoniella</taxon>
    </lineage>
</organism>
<evidence type="ECO:0000313" key="5">
    <source>
        <dbReference type="EMBL" id="OCF61468.1"/>
    </source>
</evidence>
<evidence type="ECO:0000313" key="6">
    <source>
        <dbReference type="Proteomes" id="UP000092583"/>
    </source>
</evidence>
<reference evidence="5 6" key="1">
    <citation type="submission" date="2013-07" db="EMBL/GenBank/DDBJ databases">
        <title>The Genome Sequence of Kwoniella mangroviensis CBS10435.</title>
        <authorList>
            <consortium name="The Broad Institute Genome Sequencing Platform"/>
            <person name="Cuomo C."/>
            <person name="Litvintseva A."/>
            <person name="Chen Y."/>
            <person name="Heitman J."/>
            <person name="Sun S."/>
            <person name="Springer D."/>
            <person name="Dromer F."/>
            <person name="Young S.K."/>
            <person name="Zeng Q."/>
            <person name="Gargeya S."/>
            <person name="Fitzgerald M."/>
            <person name="Abouelleil A."/>
            <person name="Alvarado L."/>
            <person name="Berlin A.M."/>
            <person name="Chapman S.B."/>
            <person name="Dewar J."/>
            <person name="Goldberg J."/>
            <person name="Griggs A."/>
            <person name="Gujja S."/>
            <person name="Hansen M."/>
            <person name="Howarth C."/>
            <person name="Imamovic A."/>
            <person name="Larimer J."/>
            <person name="McCowan C."/>
            <person name="Murphy C."/>
            <person name="Pearson M."/>
            <person name="Priest M."/>
            <person name="Roberts A."/>
            <person name="Saif S."/>
            <person name="Shea T."/>
            <person name="Sykes S."/>
            <person name="Wortman J."/>
            <person name="Nusbaum C."/>
            <person name="Birren B."/>
        </authorList>
    </citation>
    <scope>NUCLEOTIDE SEQUENCE [LARGE SCALE GENOMIC DNA]</scope>
    <source>
        <strain evidence="5 6">CBS 10435</strain>
    </source>
</reference>
<sequence length="297" mass="31238">MTITNGASDKAYQEGLAAASKATVPNTVKERILRGELAHSFSIKLVKSVEIIHYAAAAGYDAVLIDLEHSSLGLETTNQLSCAALQVGVTPIVRVPANTSDWISRALDGRAAAVIVPHVNSVAEAENVVRYAKFAPLGERSVTSGMPILKYASVPAKYANPVANDATLVIVMIETERALENADDIAAVPGIDIVLIGSSDLTSDMGIPGDYDNQRLTDAYAKVSAACKKASVDGRIVTLGIGGLNPRPDLIEKFASLHSNARYAMSGADKSIMLNGMKAGAAKCRVMTEKIVSGRSQ</sequence>
<dbReference type="InterPro" id="IPR040442">
    <property type="entry name" value="Pyrv_kinase-like_dom_sf"/>
</dbReference>
<gene>
    <name evidence="5" type="ORF">L486_01116</name>
</gene>
<evidence type="ECO:0000256" key="2">
    <source>
        <dbReference type="ARBA" id="ARBA00022723"/>
    </source>
</evidence>
<dbReference type="Proteomes" id="UP000092583">
    <property type="component" value="Unassembled WGS sequence"/>
</dbReference>
<keyword evidence="2" id="KW-0479">Metal-binding</keyword>